<proteinExistence type="predicted"/>
<evidence type="ECO:0000313" key="2">
    <source>
        <dbReference type="EMBL" id="KAF0920865.1"/>
    </source>
</evidence>
<gene>
    <name evidence="2" type="ORF">E2562_037509</name>
</gene>
<name>A0A6G1E6Y4_9ORYZ</name>
<feature type="compositionally biased region" description="Basic and acidic residues" evidence="1">
    <location>
        <begin position="134"/>
        <end position="147"/>
    </location>
</feature>
<dbReference type="AlphaFoldDB" id="A0A6G1E6Y4"/>
<evidence type="ECO:0000313" key="3">
    <source>
        <dbReference type="Proteomes" id="UP000479710"/>
    </source>
</evidence>
<protein>
    <submittedName>
        <fullName evidence="2">Uncharacterized protein</fullName>
    </submittedName>
</protein>
<feature type="region of interest" description="Disordered" evidence="1">
    <location>
        <begin position="117"/>
        <end position="161"/>
    </location>
</feature>
<dbReference type="EMBL" id="SPHZ02000005">
    <property type="protein sequence ID" value="KAF0920865.1"/>
    <property type="molecule type" value="Genomic_DNA"/>
</dbReference>
<dbReference type="Proteomes" id="UP000479710">
    <property type="component" value="Unassembled WGS sequence"/>
</dbReference>
<organism evidence="2 3">
    <name type="scientific">Oryza meyeriana var. granulata</name>
    <dbReference type="NCBI Taxonomy" id="110450"/>
    <lineage>
        <taxon>Eukaryota</taxon>
        <taxon>Viridiplantae</taxon>
        <taxon>Streptophyta</taxon>
        <taxon>Embryophyta</taxon>
        <taxon>Tracheophyta</taxon>
        <taxon>Spermatophyta</taxon>
        <taxon>Magnoliopsida</taxon>
        <taxon>Liliopsida</taxon>
        <taxon>Poales</taxon>
        <taxon>Poaceae</taxon>
        <taxon>BOP clade</taxon>
        <taxon>Oryzoideae</taxon>
        <taxon>Oryzeae</taxon>
        <taxon>Oryzinae</taxon>
        <taxon>Oryza</taxon>
        <taxon>Oryza meyeriana</taxon>
    </lineage>
</organism>
<comment type="caution">
    <text evidence="2">The sequence shown here is derived from an EMBL/GenBank/DDBJ whole genome shotgun (WGS) entry which is preliminary data.</text>
</comment>
<evidence type="ECO:0000256" key="1">
    <source>
        <dbReference type="SAM" id="MobiDB-lite"/>
    </source>
</evidence>
<keyword evidence="3" id="KW-1185">Reference proteome</keyword>
<accession>A0A6G1E6Y4</accession>
<sequence>MPAVADELEHRSRPRNTMRPDVLTRGLSAATAGLGRARPGGCHGALEFLSESEEKAEDDEEMRVRNGWAAHGASRCLRGTSAAELLLLSPVYFLDMRWIRLATGAERVRNGERNSCGGRRAFLPKMHDEVDDEARERNDSLSHDPSSHRSWVWLEPDPKSG</sequence>
<reference evidence="2 3" key="1">
    <citation type="submission" date="2019-11" db="EMBL/GenBank/DDBJ databases">
        <title>Whole genome sequence of Oryza granulata.</title>
        <authorList>
            <person name="Li W."/>
        </authorList>
    </citation>
    <scope>NUCLEOTIDE SEQUENCE [LARGE SCALE GENOMIC DNA]</scope>
    <source>
        <strain evidence="3">cv. Menghai</strain>
        <tissue evidence="2">Leaf</tissue>
    </source>
</reference>